<dbReference type="PANTHER" id="PTHR48078">
    <property type="entry name" value="THREONINE DEHYDRATASE, MITOCHONDRIAL-RELATED"/>
    <property type="match status" value="1"/>
</dbReference>
<sequence length="330" mass="35602">MSSESKVIYARTSLMYSKPLSDLIQREVYLKLENTQPCGSFKLRGISHSCQEKLKNGCTRFLGTSGGNAGLALAYTAEQLKVPCDIFVPEYVTPRMLKKLKSYGATINVIGKDWLETNAAAMGLLENHPEIGFVHPFDDPMIWEGHASIIQEIKEDLQGRKPSCIVVSVGGGGLATGVLKGLEAQGWNEVPLLCMENAGAECFNLSVKAGKQIVMEELTSVAMGARSCTQALLDSVSKFNIVSEVLPDKEAVLGCIRLADDHGFLVEPSCGVALAAIYCNLLPEVMESRGYSTETGPIIIIVCGGSNISHGTLKELANMFELNLGDKKPK</sequence>
<evidence type="ECO:0000256" key="2">
    <source>
        <dbReference type="ARBA" id="ARBA00010869"/>
    </source>
</evidence>
<dbReference type="InterPro" id="IPR001926">
    <property type="entry name" value="TrpB-like_PALP"/>
</dbReference>
<dbReference type="InterPro" id="IPR036052">
    <property type="entry name" value="TrpB-like_PALP_sf"/>
</dbReference>
<dbReference type="Proteomes" id="UP000094527">
    <property type="component" value="Unassembled WGS sequence"/>
</dbReference>
<keyword evidence="5" id="KW-0456">Lyase</keyword>
<accession>A0A1D2MMQ9</accession>
<dbReference type="Pfam" id="PF00291">
    <property type="entry name" value="PALP"/>
    <property type="match status" value="1"/>
</dbReference>
<dbReference type="OrthoDB" id="4418812at2759"/>
<organism evidence="10 11">
    <name type="scientific">Orchesella cincta</name>
    <name type="common">Springtail</name>
    <name type="synonym">Podura cincta</name>
    <dbReference type="NCBI Taxonomy" id="48709"/>
    <lineage>
        <taxon>Eukaryota</taxon>
        <taxon>Metazoa</taxon>
        <taxon>Ecdysozoa</taxon>
        <taxon>Arthropoda</taxon>
        <taxon>Hexapoda</taxon>
        <taxon>Collembola</taxon>
        <taxon>Entomobryomorpha</taxon>
        <taxon>Entomobryoidea</taxon>
        <taxon>Orchesellidae</taxon>
        <taxon>Orchesellinae</taxon>
        <taxon>Orchesella</taxon>
    </lineage>
</organism>
<dbReference type="GO" id="GO:0009097">
    <property type="term" value="P:isoleucine biosynthetic process"/>
    <property type="evidence" value="ECO:0007669"/>
    <property type="project" value="TreeGrafter"/>
</dbReference>
<dbReference type="EC" id="4.3.1.17" evidence="3"/>
<dbReference type="PANTHER" id="PTHR48078:SF2">
    <property type="entry name" value="CATABOLIC L-SERINE_THREONINE DEHYDRATASE"/>
    <property type="match status" value="1"/>
</dbReference>
<evidence type="ECO:0000256" key="7">
    <source>
        <dbReference type="ARBA" id="ARBA00042605"/>
    </source>
</evidence>
<gene>
    <name evidence="10" type="ORF">Ocin01_12331</name>
</gene>
<dbReference type="SUPFAM" id="SSF53686">
    <property type="entry name" value="Tryptophan synthase beta subunit-like PLP-dependent enzymes"/>
    <property type="match status" value="1"/>
</dbReference>
<dbReference type="AlphaFoldDB" id="A0A1D2MMQ9"/>
<evidence type="ECO:0000256" key="3">
    <source>
        <dbReference type="ARBA" id="ARBA00012093"/>
    </source>
</evidence>
<dbReference type="GO" id="GO:0003941">
    <property type="term" value="F:L-serine ammonia-lyase activity"/>
    <property type="evidence" value="ECO:0007669"/>
    <property type="project" value="UniProtKB-EC"/>
</dbReference>
<protein>
    <recommendedName>
        <fullName evidence="3">L-serine ammonia-lyase</fullName>
        <ecNumber evidence="3">4.3.1.17</ecNumber>
    </recommendedName>
    <alternativeName>
        <fullName evidence="6">L-serine deaminase</fullName>
    </alternativeName>
    <alternativeName>
        <fullName evidence="7">L-threonine dehydratase</fullName>
    </alternativeName>
</protein>
<evidence type="ECO:0000313" key="11">
    <source>
        <dbReference type="Proteomes" id="UP000094527"/>
    </source>
</evidence>
<keyword evidence="11" id="KW-1185">Reference proteome</keyword>
<evidence type="ECO:0000256" key="1">
    <source>
        <dbReference type="ARBA" id="ARBA00001933"/>
    </source>
</evidence>
<dbReference type="Gene3D" id="3.40.50.1100">
    <property type="match status" value="2"/>
</dbReference>
<evidence type="ECO:0000256" key="8">
    <source>
        <dbReference type="ARBA" id="ARBA00049406"/>
    </source>
</evidence>
<keyword evidence="4" id="KW-0663">Pyridoxal phosphate</keyword>
<comment type="similarity">
    <text evidence="2">Belongs to the serine/threonine dehydratase family.</text>
</comment>
<dbReference type="EMBL" id="LJIJ01000819">
    <property type="protein sequence ID" value="ODM94350.1"/>
    <property type="molecule type" value="Genomic_DNA"/>
</dbReference>
<comment type="cofactor">
    <cofactor evidence="1">
        <name>pyridoxal 5'-phosphate</name>
        <dbReference type="ChEBI" id="CHEBI:597326"/>
    </cofactor>
</comment>
<dbReference type="GO" id="GO:0006567">
    <property type="term" value="P:L-threonine catabolic process"/>
    <property type="evidence" value="ECO:0007669"/>
    <property type="project" value="TreeGrafter"/>
</dbReference>
<evidence type="ECO:0000256" key="5">
    <source>
        <dbReference type="ARBA" id="ARBA00023239"/>
    </source>
</evidence>
<evidence type="ECO:0000259" key="9">
    <source>
        <dbReference type="Pfam" id="PF00291"/>
    </source>
</evidence>
<dbReference type="InterPro" id="IPR050147">
    <property type="entry name" value="Ser/Thr_Dehydratase"/>
</dbReference>
<dbReference type="OMA" id="AEQGCEH"/>
<dbReference type="GO" id="GO:0006565">
    <property type="term" value="P:L-serine catabolic process"/>
    <property type="evidence" value="ECO:0007669"/>
    <property type="project" value="TreeGrafter"/>
</dbReference>
<feature type="domain" description="Tryptophan synthase beta chain-like PALP" evidence="9">
    <location>
        <begin position="9"/>
        <end position="281"/>
    </location>
</feature>
<name>A0A1D2MMQ9_ORCCI</name>
<comment type="caution">
    <text evidence="10">The sequence shown here is derived from an EMBL/GenBank/DDBJ whole genome shotgun (WGS) entry which is preliminary data.</text>
</comment>
<evidence type="ECO:0000313" key="10">
    <source>
        <dbReference type="EMBL" id="ODM94350.1"/>
    </source>
</evidence>
<evidence type="ECO:0000256" key="6">
    <source>
        <dbReference type="ARBA" id="ARBA00041766"/>
    </source>
</evidence>
<reference evidence="10 11" key="1">
    <citation type="journal article" date="2016" name="Genome Biol. Evol.">
        <title>Gene Family Evolution Reflects Adaptation to Soil Environmental Stressors in the Genome of the Collembolan Orchesella cincta.</title>
        <authorList>
            <person name="Faddeeva-Vakhrusheva A."/>
            <person name="Derks M.F."/>
            <person name="Anvar S.Y."/>
            <person name="Agamennone V."/>
            <person name="Suring W."/>
            <person name="Smit S."/>
            <person name="van Straalen N.M."/>
            <person name="Roelofs D."/>
        </authorList>
    </citation>
    <scope>NUCLEOTIDE SEQUENCE [LARGE SCALE GENOMIC DNA]</scope>
    <source>
        <tissue evidence="10">Mixed pool</tissue>
    </source>
</reference>
<dbReference type="STRING" id="48709.A0A1D2MMQ9"/>
<comment type="catalytic activity">
    <reaction evidence="8">
        <text>L-serine = pyruvate + NH4(+)</text>
        <dbReference type="Rhea" id="RHEA:19169"/>
        <dbReference type="ChEBI" id="CHEBI:15361"/>
        <dbReference type="ChEBI" id="CHEBI:28938"/>
        <dbReference type="ChEBI" id="CHEBI:33384"/>
        <dbReference type="EC" id="4.3.1.17"/>
    </reaction>
</comment>
<proteinExistence type="inferred from homology"/>
<dbReference type="GO" id="GO:0004794">
    <property type="term" value="F:threonine deaminase activity"/>
    <property type="evidence" value="ECO:0007669"/>
    <property type="project" value="TreeGrafter"/>
</dbReference>
<evidence type="ECO:0000256" key="4">
    <source>
        <dbReference type="ARBA" id="ARBA00022898"/>
    </source>
</evidence>